<organism evidence="3 4">
    <name type="scientific">Labeo rohita</name>
    <name type="common">Indian major carp</name>
    <name type="synonym">Cyprinus rohita</name>
    <dbReference type="NCBI Taxonomy" id="84645"/>
    <lineage>
        <taxon>Eukaryota</taxon>
        <taxon>Metazoa</taxon>
        <taxon>Chordata</taxon>
        <taxon>Craniata</taxon>
        <taxon>Vertebrata</taxon>
        <taxon>Euteleostomi</taxon>
        <taxon>Actinopterygii</taxon>
        <taxon>Neopterygii</taxon>
        <taxon>Teleostei</taxon>
        <taxon>Ostariophysi</taxon>
        <taxon>Cypriniformes</taxon>
        <taxon>Cyprinidae</taxon>
        <taxon>Labeoninae</taxon>
        <taxon>Labeonini</taxon>
        <taxon>Labeo</taxon>
    </lineage>
</organism>
<dbReference type="SUPFAM" id="SSF57997">
    <property type="entry name" value="Tropomyosin"/>
    <property type="match status" value="1"/>
</dbReference>
<evidence type="ECO:0000256" key="2">
    <source>
        <dbReference type="SAM" id="MobiDB-lite"/>
    </source>
</evidence>
<dbReference type="Proteomes" id="UP000290572">
    <property type="component" value="Unassembled WGS sequence"/>
</dbReference>
<reference evidence="3 4" key="1">
    <citation type="submission" date="2018-03" db="EMBL/GenBank/DDBJ databases">
        <title>Draft genome sequence of Rohu Carp (Labeo rohita).</title>
        <authorList>
            <person name="Das P."/>
            <person name="Kushwaha B."/>
            <person name="Joshi C.G."/>
            <person name="Kumar D."/>
            <person name="Nagpure N.S."/>
            <person name="Sahoo L."/>
            <person name="Das S.P."/>
            <person name="Bit A."/>
            <person name="Patnaik S."/>
            <person name="Meher P.K."/>
            <person name="Jayasankar P."/>
            <person name="Koringa P.G."/>
            <person name="Patel N.V."/>
            <person name="Hinsu A.T."/>
            <person name="Kumar R."/>
            <person name="Pandey M."/>
            <person name="Agarwal S."/>
            <person name="Srivastava S."/>
            <person name="Singh M."/>
            <person name="Iquebal M.A."/>
            <person name="Jaiswal S."/>
            <person name="Angadi U.B."/>
            <person name="Kumar N."/>
            <person name="Raza M."/>
            <person name="Shah T.M."/>
            <person name="Rai A."/>
            <person name="Jena J.K."/>
        </authorList>
    </citation>
    <scope>NUCLEOTIDE SEQUENCE [LARGE SCALE GENOMIC DNA]</scope>
    <source>
        <strain evidence="3">DASCIFA01</strain>
        <tissue evidence="3">Testis</tissue>
    </source>
</reference>
<keyword evidence="4" id="KW-1185">Reference proteome</keyword>
<sequence length="289" mass="32301">MSLDAFWSQSDSTSKQARRNTRQNKSAIAEQDGDNPGPAASNEAALSGDAVNCIVEKVSIVLEKKLQAIRDPISEISGKLDSMIKRVTEAEQRISDLEDNQVNSSTRLGSIESSLQKALERIEDLENRSRRQNIRIVGLKEGTEGGDPIAFFETWIPTTLNVNAKDGRIKLDRAHRTGPLRNEGEHPRARPVIVRLHNYKDKRLILEAARRLGDLCVDGKKVSFFQDFSAGVQKKRAETAEARRRLREAGFKYAFIYPATIRVFNVAGKNTYLSTTAEVNAFLESTQQT</sequence>
<accession>A0A498M348</accession>
<evidence type="ECO:0000256" key="1">
    <source>
        <dbReference type="SAM" id="Coils"/>
    </source>
</evidence>
<dbReference type="STRING" id="84645.A0A498M348"/>
<protein>
    <submittedName>
        <fullName evidence="3">LINE-1 type transposase domain-containing 1</fullName>
    </submittedName>
</protein>
<dbReference type="FunFam" id="3.30.70.1820:FF:000004">
    <property type="entry name" value="Uncharacterized protein"/>
    <property type="match status" value="1"/>
</dbReference>
<dbReference type="PANTHER" id="PTHR11505">
    <property type="entry name" value="L1 TRANSPOSABLE ELEMENT-RELATED"/>
    <property type="match status" value="1"/>
</dbReference>
<comment type="caution">
    <text evidence="3">The sequence shown here is derived from an EMBL/GenBank/DDBJ whole genome shotgun (WGS) entry which is preliminary data.</text>
</comment>
<evidence type="ECO:0000313" key="4">
    <source>
        <dbReference type="Proteomes" id="UP000290572"/>
    </source>
</evidence>
<keyword evidence="1" id="KW-0175">Coiled coil</keyword>
<dbReference type="Gene3D" id="1.20.5.170">
    <property type="match status" value="1"/>
</dbReference>
<evidence type="ECO:0000313" key="3">
    <source>
        <dbReference type="EMBL" id="RXN15278.1"/>
    </source>
</evidence>
<dbReference type="EMBL" id="QBIY01012858">
    <property type="protein sequence ID" value="RXN15278.1"/>
    <property type="molecule type" value="Genomic_DNA"/>
</dbReference>
<feature type="region of interest" description="Disordered" evidence="2">
    <location>
        <begin position="1"/>
        <end position="43"/>
    </location>
</feature>
<proteinExistence type="predicted"/>
<dbReference type="InterPro" id="IPR004244">
    <property type="entry name" value="Transposase_22"/>
</dbReference>
<gene>
    <name evidence="3" type="ORF">ROHU_028198</name>
</gene>
<feature type="coiled-coil region" evidence="1">
    <location>
        <begin position="73"/>
        <end position="135"/>
    </location>
</feature>
<dbReference type="AlphaFoldDB" id="A0A498M348"/>
<name>A0A498M348_LABRO</name>
<dbReference type="Gene3D" id="3.30.70.1820">
    <property type="entry name" value="L1 transposable element, RRM domain"/>
    <property type="match status" value="1"/>
</dbReference>